<dbReference type="InterPro" id="IPR027417">
    <property type="entry name" value="P-loop_NTPase"/>
</dbReference>
<sequence>MQQGGRTPVLDLFAHNRTAYDAAVRLLASVGKATIIHPTGTGKSYIAFQLVADHPEATILWLSPSDYIFKTQCESLRRQAPEVSLANVHFYTYSKLLRLTDADRAAIAAQQPAYIILDEYHRAGAQEWSAALQRLLAVCPGAKLLGLSATNIRYLDNQRNMA</sequence>
<gene>
    <name evidence="2" type="ORF">H9945_05025</name>
</gene>
<dbReference type="Gene3D" id="3.40.50.300">
    <property type="entry name" value="P-loop containing nucleotide triphosphate hydrolases"/>
    <property type="match status" value="1"/>
</dbReference>
<evidence type="ECO:0000313" key="2">
    <source>
        <dbReference type="EMBL" id="HJB41843.1"/>
    </source>
</evidence>
<feature type="domain" description="Helicase ATP-binding" evidence="1">
    <location>
        <begin position="24"/>
        <end position="162"/>
    </location>
</feature>
<protein>
    <submittedName>
        <fullName evidence="2">DEAD/DEAH box helicase family protein</fullName>
    </submittedName>
</protein>
<dbReference type="GO" id="GO:0003677">
    <property type="term" value="F:DNA binding"/>
    <property type="evidence" value="ECO:0007669"/>
    <property type="project" value="InterPro"/>
</dbReference>
<proteinExistence type="predicted"/>
<dbReference type="Pfam" id="PF04851">
    <property type="entry name" value="ResIII"/>
    <property type="match status" value="1"/>
</dbReference>
<dbReference type="EMBL" id="DWYG01000075">
    <property type="protein sequence ID" value="HJB41843.1"/>
    <property type="molecule type" value="Genomic_DNA"/>
</dbReference>
<dbReference type="GO" id="GO:0005524">
    <property type="term" value="F:ATP binding"/>
    <property type="evidence" value="ECO:0007669"/>
    <property type="project" value="InterPro"/>
</dbReference>
<dbReference type="SUPFAM" id="SSF52540">
    <property type="entry name" value="P-loop containing nucleoside triphosphate hydrolases"/>
    <property type="match status" value="1"/>
</dbReference>
<keyword evidence="2" id="KW-0347">Helicase</keyword>
<name>A0A9D2M7N0_9FIRM</name>
<dbReference type="InterPro" id="IPR014001">
    <property type="entry name" value="Helicase_ATP-bd"/>
</dbReference>
<keyword evidence="2" id="KW-0378">Hydrolase</keyword>
<reference evidence="2" key="1">
    <citation type="journal article" date="2021" name="PeerJ">
        <title>Extensive microbial diversity within the chicken gut microbiome revealed by metagenomics and culture.</title>
        <authorList>
            <person name="Gilroy R."/>
            <person name="Ravi A."/>
            <person name="Getino M."/>
            <person name="Pursley I."/>
            <person name="Horton D.L."/>
            <person name="Alikhan N.F."/>
            <person name="Baker D."/>
            <person name="Gharbi K."/>
            <person name="Hall N."/>
            <person name="Watson M."/>
            <person name="Adriaenssens E.M."/>
            <person name="Foster-Nyarko E."/>
            <person name="Jarju S."/>
            <person name="Secka A."/>
            <person name="Antonio M."/>
            <person name="Oren A."/>
            <person name="Chaudhuri R.R."/>
            <person name="La Ragione R."/>
            <person name="Hildebrand F."/>
            <person name="Pallen M.J."/>
        </authorList>
    </citation>
    <scope>NUCLEOTIDE SEQUENCE</scope>
    <source>
        <strain evidence="2">ChiBcec8-13705</strain>
    </source>
</reference>
<evidence type="ECO:0000259" key="1">
    <source>
        <dbReference type="PROSITE" id="PS51192"/>
    </source>
</evidence>
<reference evidence="2" key="2">
    <citation type="submission" date="2021-04" db="EMBL/GenBank/DDBJ databases">
        <authorList>
            <person name="Gilroy R."/>
        </authorList>
    </citation>
    <scope>NUCLEOTIDE SEQUENCE</scope>
    <source>
        <strain evidence="2">ChiBcec8-13705</strain>
    </source>
</reference>
<dbReference type="InterPro" id="IPR006935">
    <property type="entry name" value="Helicase/UvrB_N"/>
</dbReference>
<comment type="caution">
    <text evidence="2">The sequence shown here is derived from an EMBL/GenBank/DDBJ whole genome shotgun (WGS) entry which is preliminary data.</text>
</comment>
<accession>A0A9D2M7N0</accession>
<dbReference type="Proteomes" id="UP000886803">
    <property type="component" value="Unassembled WGS sequence"/>
</dbReference>
<feature type="non-terminal residue" evidence="2">
    <location>
        <position position="162"/>
    </location>
</feature>
<dbReference type="GO" id="GO:0016787">
    <property type="term" value="F:hydrolase activity"/>
    <property type="evidence" value="ECO:0007669"/>
    <property type="project" value="InterPro"/>
</dbReference>
<organism evidence="2 3">
    <name type="scientific">Candidatus Gemmiger avicola</name>
    <dbReference type="NCBI Taxonomy" id="2838605"/>
    <lineage>
        <taxon>Bacteria</taxon>
        <taxon>Bacillati</taxon>
        <taxon>Bacillota</taxon>
        <taxon>Clostridia</taxon>
        <taxon>Eubacteriales</taxon>
        <taxon>Gemmiger</taxon>
    </lineage>
</organism>
<evidence type="ECO:0000313" key="3">
    <source>
        <dbReference type="Proteomes" id="UP000886803"/>
    </source>
</evidence>
<keyword evidence="2" id="KW-0547">Nucleotide-binding</keyword>
<keyword evidence="2" id="KW-0067">ATP-binding</keyword>
<dbReference type="GO" id="GO:0004386">
    <property type="term" value="F:helicase activity"/>
    <property type="evidence" value="ECO:0007669"/>
    <property type="project" value="UniProtKB-KW"/>
</dbReference>
<dbReference type="AlphaFoldDB" id="A0A9D2M7N0"/>
<dbReference type="PROSITE" id="PS51192">
    <property type="entry name" value="HELICASE_ATP_BIND_1"/>
    <property type="match status" value="1"/>
</dbReference>